<keyword evidence="1" id="KW-0560">Oxidoreductase</keyword>
<dbReference type="Gene3D" id="1.20.910.10">
    <property type="entry name" value="Heme oxygenase-like"/>
    <property type="match status" value="1"/>
</dbReference>
<accession>A0A143HLV1</accession>
<dbReference type="InterPro" id="IPR016084">
    <property type="entry name" value="Haem_Oase-like_multi-hlx"/>
</dbReference>
<dbReference type="GeneID" id="76608176"/>
<dbReference type="EMBL" id="CP014864">
    <property type="protein sequence ID" value="AMX02694.1"/>
    <property type="molecule type" value="Genomic_DNA"/>
</dbReference>
<dbReference type="KEGG" id="mthd:A3224_08955"/>
<protein>
    <recommendedName>
        <fullName evidence="4">Pyrroloquinoline-quinone synthase</fullName>
    </recommendedName>
</protein>
<evidence type="ECO:0000313" key="3">
    <source>
        <dbReference type="Proteomes" id="UP000076077"/>
    </source>
</evidence>
<dbReference type="PANTHER" id="PTHR40279:SF3">
    <property type="entry name" value="4-AMINOBENZOATE SYNTHASE"/>
    <property type="match status" value="1"/>
</dbReference>
<gene>
    <name evidence="2" type="ORF">A3224_08955</name>
</gene>
<evidence type="ECO:0008006" key="4">
    <source>
        <dbReference type="Google" id="ProtNLM"/>
    </source>
</evidence>
<dbReference type="GO" id="GO:0016491">
    <property type="term" value="F:oxidoreductase activity"/>
    <property type="evidence" value="ECO:0007669"/>
    <property type="project" value="UniProtKB-KW"/>
</dbReference>
<dbReference type="SMART" id="SM01236">
    <property type="entry name" value="Haem_oxygenase_2"/>
    <property type="match status" value="1"/>
</dbReference>
<dbReference type="RefSeq" id="WP_067153566.1">
    <property type="nucleotide sequence ID" value="NZ_CP014864.1"/>
</dbReference>
<evidence type="ECO:0000313" key="2">
    <source>
        <dbReference type="EMBL" id="AMX02694.1"/>
    </source>
</evidence>
<dbReference type="InterPro" id="IPR039068">
    <property type="entry name" value="PqqC-like"/>
</dbReference>
<dbReference type="AlphaFoldDB" id="A0A143HLV1"/>
<dbReference type="PANTHER" id="PTHR40279">
    <property type="entry name" value="PQQC-LIKE PROTEIN"/>
    <property type="match status" value="1"/>
</dbReference>
<dbReference type="SUPFAM" id="SSF48613">
    <property type="entry name" value="Heme oxygenase-like"/>
    <property type="match status" value="1"/>
</dbReference>
<sequence length="259" mass="29708">MRVLGEMAGAYHWPMNRCEFKEGLLRVMERKVHWSWPAFTGGQVAKELLHIHLEQEYGTYVRDYPILVARAYVQCPVPAARRVLAETIYERETGGLSGSESHAALFLEYPRGLGMNLERFRHIRLLPAAARFRALLDEACCGHGWEVAAAVTMIFLEGSEYERGVLEPKVERQPQFAPSEHPLVKYYGLPVQNLALSRIHRQEVGRHRKAAWHLMLNCASEAARPQVLQWMGQVLHAWYSYRDEVAEHCGLVRAVQARH</sequence>
<dbReference type="STRING" id="252514.A3224_08955"/>
<proteinExistence type="predicted"/>
<keyword evidence="3" id="KW-1185">Reference proteome</keyword>
<dbReference type="Pfam" id="PF14518">
    <property type="entry name" value="Haem_oxygenas_2"/>
    <property type="match status" value="1"/>
</dbReference>
<reference evidence="3" key="1">
    <citation type="submission" date="2016-03" db="EMBL/GenBank/DDBJ databases">
        <authorList>
            <person name="Lee Y.-S."/>
            <person name="Choi Y.-L."/>
        </authorList>
    </citation>
    <scope>NUCLEOTIDE SEQUENCE [LARGE SCALE GENOMIC DNA]</scope>
    <source>
        <strain evidence="3">DAU221</strain>
    </source>
</reference>
<organism evidence="2 3">
    <name type="scientific">Microbulbifer thermotolerans</name>
    <dbReference type="NCBI Taxonomy" id="252514"/>
    <lineage>
        <taxon>Bacteria</taxon>
        <taxon>Pseudomonadati</taxon>
        <taxon>Pseudomonadota</taxon>
        <taxon>Gammaproteobacteria</taxon>
        <taxon>Cellvibrionales</taxon>
        <taxon>Microbulbiferaceae</taxon>
        <taxon>Microbulbifer</taxon>
    </lineage>
</organism>
<evidence type="ECO:0000256" key="1">
    <source>
        <dbReference type="ARBA" id="ARBA00023002"/>
    </source>
</evidence>
<dbReference type="OrthoDB" id="9781226at2"/>
<name>A0A143HLV1_MICTH</name>
<dbReference type="Proteomes" id="UP000076077">
    <property type="component" value="Chromosome"/>
</dbReference>